<sequence length="902" mass="100447">MTLLRSQGVGSMRTFVCRRCESVSTRTRFPSPVLLCESAATPALHSMYRSPSAAGGLPVGAAAVFPGLFCLLRFGLFSSSPPSSPRLALAASKRCFASTPPSLRDNKYRRTPPRLVTRMPQSMIEDPLDFTALSIRSVVRNTGPIPLSKLTPLLADEFLETIGNTGMSLAKFIEQRPNYLSVVHLPGHVVITMPFHLSKHFDGDEKQKLGIWVLALLSATHFLPGQPQVAALGLSSPQPTVEELSNALRLWTIVSPTRLEIFLRSEPKLFAVHAGTRRVRCLVVNAITPNETAMRSAAGRLEPLLKAIKPYESSKFALWLRTVVPSQFHVPVSYVIKQARELNALETAFGTTSPTLEQIKGQFQQLPSGFADIRAFGDALNTVFVRVIDPEPLLLEAGVPNYGGINAPPELSAADHNPTQLAQELTAALEQYASQSELTRARMVKGLEMSRLRDYVPASLMRKLEQFFGFSEKDDPRVCILLLDRLRHLWEVQLNAGTARLWAYLPESEMPSSLTLQTSPSPRVLLHCQRLLVECGAQPLMDLYNVLPSDLKSAFMNLYSPPYEKPTEGAISAVVAHDASAASSLLTPLVSSPPSPPSETCITGALQIFLRAHSLFFFMKDDLVHASRSIQPVHNERVSPIMQKERAAGLHRQGMPTAGKNGKRESAKHRELPLTDFEVAQVVYDTLPPDSWILVDSLRRYLCMPKPDFFMKKSRGLPVQTFRREFFERHHRFFDLHELFAFDKLVVSRAAMEVKETHLVAPRIHTIYHLIKLMALLSVDSISDASLTRRIPLKGRIILKSIGSVTDLAQQLPMWFVVRRDEVNCGASLIRYIGPLANPPRSAYALKPHPSGVLTRKVRNDPFADIPPDNVEGGSVDGWNDDWNEDEEDLFGNHSRWDDDER</sequence>
<organism evidence="3 4">
    <name type="scientific">Leptomonas pyrrhocoris</name>
    <name type="common">Firebug parasite</name>
    <dbReference type="NCBI Taxonomy" id="157538"/>
    <lineage>
        <taxon>Eukaryota</taxon>
        <taxon>Discoba</taxon>
        <taxon>Euglenozoa</taxon>
        <taxon>Kinetoplastea</taxon>
        <taxon>Metakinetoplastina</taxon>
        <taxon>Trypanosomatida</taxon>
        <taxon>Trypanosomatidae</taxon>
        <taxon>Leishmaniinae</taxon>
        <taxon>Leptomonas</taxon>
    </lineage>
</organism>
<accession>A0A0M9G9T5</accession>
<proteinExistence type="predicted"/>
<feature type="region of interest" description="Disordered" evidence="1">
    <location>
        <begin position="859"/>
        <end position="902"/>
    </location>
</feature>
<evidence type="ECO:0000256" key="1">
    <source>
        <dbReference type="SAM" id="MobiDB-lite"/>
    </source>
</evidence>
<dbReference type="AlphaFoldDB" id="A0A0M9G9T5"/>
<evidence type="ECO:0000313" key="4">
    <source>
        <dbReference type="Proteomes" id="UP000037923"/>
    </source>
</evidence>
<feature type="compositionally biased region" description="Acidic residues" evidence="1">
    <location>
        <begin position="879"/>
        <end position="890"/>
    </location>
</feature>
<dbReference type="EMBL" id="LGTL01000001">
    <property type="protein sequence ID" value="KPA85619.1"/>
    <property type="molecule type" value="Genomic_DNA"/>
</dbReference>
<dbReference type="RefSeq" id="XP_015664058.1">
    <property type="nucleotide sequence ID" value="XM_015796050.1"/>
</dbReference>
<dbReference type="Pfam" id="PF25367">
    <property type="entry name" value="DUF7883"/>
    <property type="match status" value="1"/>
</dbReference>
<dbReference type="OMA" id="MIGDEHL"/>
<dbReference type="InterPro" id="IPR057205">
    <property type="entry name" value="DUF7883"/>
</dbReference>
<comment type="caution">
    <text evidence="3">The sequence shown here is derived from an EMBL/GenBank/DDBJ whole genome shotgun (WGS) entry which is preliminary data.</text>
</comment>
<dbReference type="GeneID" id="26900321"/>
<gene>
    <name evidence="3" type="ORF">ABB37_00023</name>
</gene>
<keyword evidence="4" id="KW-1185">Reference proteome</keyword>
<evidence type="ECO:0000313" key="3">
    <source>
        <dbReference type="EMBL" id="KPA85619.1"/>
    </source>
</evidence>
<name>A0A0M9G9T5_LEPPY</name>
<evidence type="ECO:0000259" key="2">
    <source>
        <dbReference type="Pfam" id="PF25367"/>
    </source>
</evidence>
<feature type="domain" description="DUF7883" evidence="2">
    <location>
        <begin position="416"/>
        <end position="513"/>
    </location>
</feature>
<dbReference type="Proteomes" id="UP000037923">
    <property type="component" value="Unassembled WGS sequence"/>
</dbReference>
<protein>
    <recommendedName>
        <fullName evidence="2">DUF7883 domain-containing protein</fullName>
    </recommendedName>
</protein>
<reference evidence="3 4" key="1">
    <citation type="submission" date="2015-07" db="EMBL/GenBank/DDBJ databases">
        <title>High-quality genome of monoxenous trypanosomatid Leptomonas pyrrhocoris.</title>
        <authorList>
            <person name="Flegontov P."/>
            <person name="Butenko A."/>
            <person name="Firsov S."/>
            <person name="Vlcek C."/>
            <person name="Logacheva M.D."/>
            <person name="Field M."/>
            <person name="Filatov D."/>
            <person name="Flegontova O."/>
            <person name="Gerasimov E."/>
            <person name="Jackson A.P."/>
            <person name="Kelly S."/>
            <person name="Opperdoes F."/>
            <person name="O'Reilly A."/>
            <person name="Votypka J."/>
            <person name="Yurchenko V."/>
            <person name="Lukes J."/>
        </authorList>
    </citation>
    <scope>NUCLEOTIDE SEQUENCE [LARGE SCALE GENOMIC DNA]</scope>
    <source>
        <strain evidence="3">H10</strain>
    </source>
</reference>
<dbReference type="VEuPathDB" id="TriTrypDB:LpyrH10_01_0230"/>
<dbReference type="OrthoDB" id="272226at2759"/>